<protein>
    <submittedName>
        <fullName evidence="2">Uncharacterized protein</fullName>
    </submittedName>
</protein>
<reference evidence="2" key="1">
    <citation type="journal article" date="2021" name="J Fungi (Basel)">
        <title>Virulence traits and population genomics of the black yeast Aureobasidium melanogenum.</title>
        <authorList>
            <person name="Cernosa A."/>
            <person name="Sun X."/>
            <person name="Gostincar C."/>
            <person name="Fang C."/>
            <person name="Gunde-Cimerman N."/>
            <person name="Song Z."/>
        </authorList>
    </citation>
    <scope>NUCLEOTIDE SEQUENCE</scope>
    <source>
        <strain evidence="2">EXF-8016</strain>
    </source>
</reference>
<evidence type="ECO:0000313" key="2">
    <source>
        <dbReference type="EMBL" id="KAH0214160.1"/>
    </source>
</evidence>
<dbReference type="GO" id="GO:0004497">
    <property type="term" value="F:monooxygenase activity"/>
    <property type="evidence" value="ECO:0007669"/>
    <property type="project" value="InterPro"/>
</dbReference>
<feature type="transmembrane region" description="Helical" evidence="1">
    <location>
        <begin position="90"/>
        <end position="112"/>
    </location>
</feature>
<dbReference type="Proteomes" id="UP000767238">
    <property type="component" value="Unassembled WGS sequence"/>
</dbReference>
<feature type="non-terminal residue" evidence="2">
    <location>
        <position position="178"/>
    </location>
</feature>
<name>A0A9P8G9I0_AURME</name>
<dbReference type="InterPro" id="IPR036396">
    <property type="entry name" value="Cyt_P450_sf"/>
</dbReference>
<reference evidence="2" key="2">
    <citation type="submission" date="2021-08" db="EMBL/GenBank/DDBJ databases">
        <authorList>
            <person name="Gostincar C."/>
            <person name="Sun X."/>
            <person name="Song Z."/>
            <person name="Gunde-Cimerman N."/>
        </authorList>
    </citation>
    <scope>NUCLEOTIDE SEQUENCE</scope>
    <source>
        <strain evidence="2">EXF-8016</strain>
    </source>
</reference>
<dbReference type="SUPFAM" id="SSF48264">
    <property type="entry name" value="Cytochrome P450"/>
    <property type="match status" value="1"/>
</dbReference>
<dbReference type="AlphaFoldDB" id="A0A9P8G9I0"/>
<proteinExistence type="predicted"/>
<dbReference type="Gene3D" id="1.10.630.10">
    <property type="entry name" value="Cytochrome P450"/>
    <property type="match status" value="1"/>
</dbReference>
<dbReference type="GO" id="GO:0016705">
    <property type="term" value="F:oxidoreductase activity, acting on paired donors, with incorporation or reduction of molecular oxygen"/>
    <property type="evidence" value="ECO:0007669"/>
    <property type="project" value="InterPro"/>
</dbReference>
<dbReference type="GO" id="GO:0020037">
    <property type="term" value="F:heme binding"/>
    <property type="evidence" value="ECO:0007669"/>
    <property type="project" value="InterPro"/>
</dbReference>
<keyword evidence="1" id="KW-0472">Membrane</keyword>
<dbReference type="GO" id="GO:0005506">
    <property type="term" value="F:iron ion binding"/>
    <property type="evidence" value="ECO:0007669"/>
    <property type="project" value="InterPro"/>
</dbReference>
<evidence type="ECO:0000256" key="1">
    <source>
        <dbReference type="SAM" id="Phobius"/>
    </source>
</evidence>
<keyword evidence="1" id="KW-0812">Transmembrane</keyword>
<organism evidence="2 3">
    <name type="scientific">Aureobasidium melanogenum</name>
    <name type="common">Aureobasidium pullulans var. melanogenum</name>
    <dbReference type="NCBI Taxonomy" id="46634"/>
    <lineage>
        <taxon>Eukaryota</taxon>
        <taxon>Fungi</taxon>
        <taxon>Dikarya</taxon>
        <taxon>Ascomycota</taxon>
        <taxon>Pezizomycotina</taxon>
        <taxon>Dothideomycetes</taxon>
        <taxon>Dothideomycetidae</taxon>
        <taxon>Dothideales</taxon>
        <taxon>Saccotheciaceae</taxon>
        <taxon>Aureobasidium</taxon>
    </lineage>
</organism>
<dbReference type="EMBL" id="JAHFYH010000086">
    <property type="protein sequence ID" value="KAH0214160.1"/>
    <property type="molecule type" value="Genomic_DNA"/>
</dbReference>
<evidence type="ECO:0000313" key="3">
    <source>
        <dbReference type="Proteomes" id="UP000767238"/>
    </source>
</evidence>
<comment type="caution">
    <text evidence="2">The sequence shown here is derived from an EMBL/GenBank/DDBJ whole genome shotgun (WGS) entry which is preliminary data.</text>
</comment>
<keyword evidence="1" id="KW-1133">Transmembrane helix</keyword>
<accession>A0A9P8G9I0</accession>
<gene>
    <name evidence="2" type="ORF">KCV03_g8545</name>
</gene>
<dbReference type="OrthoDB" id="10546495at2759"/>
<sequence>MERHALKRSEMTFPYNKFKMEESLHHSVEKHLGKVLEEHIDRAHDGVAEVDLAQIIERFSIQAFHYMAFGQDLDESDVRSILNAVSQGQLGFMMMTMFPWIQIFVGGLFALLKLDRYLAFGKTLATVVKVTDNHFMEKKRTPLVEGILEDGMHPNIISGFHAAGFNVQETSANLNVQT</sequence>